<dbReference type="InterPro" id="IPR023090">
    <property type="entry name" value="UPF0702_alpha/beta_dom_sf"/>
</dbReference>
<feature type="transmembrane region" description="Helical" evidence="7">
    <location>
        <begin position="69"/>
        <end position="89"/>
    </location>
</feature>
<dbReference type="PANTHER" id="PTHR34582:SF5">
    <property type="entry name" value="UPF0702 TRANSMEMBRANE PROTEIN YETF"/>
    <property type="match status" value="1"/>
</dbReference>
<evidence type="ECO:0000256" key="5">
    <source>
        <dbReference type="ARBA" id="ARBA00022989"/>
    </source>
</evidence>
<evidence type="ECO:0000313" key="10">
    <source>
        <dbReference type="EMBL" id="MFC7371941.1"/>
    </source>
</evidence>
<evidence type="ECO:0000256" key="3">
    <source>
        <dbReference type="ARBA" id="ARBA00022475"/>
    </source>
</evidence>
<evidence type="ECO:0000259" key="9">
    <source>
        <dbReference type="Pfam" id="PF20730"/>
    </source>
</evidence>
<name>A0ABW2NTI3_9BACL</name>
<keyword evidence="6 7" id="KW-0472">Membrane</keyword>
<dbReference type="PANTHER" id="PTHR34582">
    <property type="entry name" value="UPF0702 TRANSMEMBRANE PROTEIN YCAP"/>
    <property type="match status" value="1"/>
</dbReference>
<dbReference type="Pfam" id="PF20730">
    <property type="entry name" value="YetF_N"/>
    <property type="match status" value="1"/>
</dbReference>
<comment type="subcellular location">
    <subcellularLocation>
        <location evidence="1">Cell membrane</location>
        <topology evidence="1">Multi-pass membrane protein</topology>
    </subcellularLocation>
</comment>
<organism evidence="10 11">
    <name type="scientific">Fictibacillus iocasae</name>
    <dbReference type="NCBI Taxonomy" id="2715437"/>
    <lineage>
        <taxon>Bacteria</taxon>
        <taxon>Bacillati</taxon>
        <taxon>Bacillota</taxon>
        <taxon>Bacilli</taxon>
        <taxon>Bacillales</taxon>
        <taxon>Fictibacillaceae</taxon>
        <taxon>Fictibacillus</taxon>
    </lineage>
</organism>
<evidence type="ECO:0000256" key="7">
    <source>
        <dbReference type="SAM" id="Phobius"/>
    </source>
</evidence>
<dbReference type="Gene3D" id="3.30.240.20">
    <property type="entry name" value="bsu07140 like domains"/>
    <property type="match status" value="2"/>
</dbReference>
<dbReference type="Proteomes" id="UP001596549">
    <property type="component" value="Unassembled WGS sequence"/>
</dbReference>
<feature type="domain" description="YetF-like N-terminal transmembrane" evidence="9">
    <location>
        <begin position="14"/>
        <end position="79"/>
    </location>
</feature>
<dbReference type="Pfam" id="PF04239">
    <property type="entry name" value="DUF421"/>
    <property type="match status" value="1"/>
</dbReference>
<keyword evidence="11" id="KW-1185">Reference proteome</keyword>
<feature type="transmembrane region" description="Helical" evidence="7">
    <location>
        <begin position="41"/>
        <end position="57"/>
    </location>
</feature>
<proteinExistence type="inferred from homology"/>
<comment type="caution">
    <text evidence="10">The sequence shown here is derived from an EMBL/GenBank/DDBJ whole genome shotgun (WGS) entry which is preliminary data.</text>
</comment>
<keyword evidence="4 7" id="KW-0812">Transmembrane</keyword>
<dbReference type="RefSeq" id="WP_379749026.1">
    <property type="nucleotide sequence ID" value="NZ_JBHTCP010000015.1"/>
</dbReference>
<keyword evidence="3" id="KW-1003">Cell membrane</keyword>
<gene>
    <name evidence="10" type="ORF">ACFQPF_09640</name>
</gene>
<evidence type="ECO:0000256" key="6">
    <source>
        <dbReference type="ARBA" id="ARBA00023136"/>
    </source>
</evidence>
<evidence type="ECO:0000256" key="2">
    <source>
        <dbReference type="ARBA" id="ARBA00006448"/>
    </source>
</evidence>
<protein>
    <submittedName>
        <fullName evidence="10">DUF421 domain-containing protein</fullName>
    </submittedName>
</protein>
<evidence type="ECO:0000313" key="11">
    <source>
        <dbReference type="Proteomes" id="UP001596549"/>
    </source>
</evidence>
<keyword evidence="5 7" id="KW-1133">Transmembrane helix</keyword>
<comment type="similarity">
    <text evidence="2">Belongs to the UPF0702 family.</text>
</comment>
<feature type="transmembrane region" description="Helical" evidence="7">
    <location>
        <begin position="15"/>
        <end position="34"/>
    </location>
</feature>
<evidence type="ECO:0000256" key="1">
    <source>
        <dbReference type="ARBA" id="ARBA00004651"/>
    </source>
</evidence>
<evidence type="ECO:0000256" key="4">
    <source>
        <dbReference type="ARBA" id="ARBA00022692"/>
    </source>
</evidence>
<reference evidence="11" key="1">
    <citation type="journal article" date="2019" name="Int. J. Syst. Evol. Microbiol.">
        <title>The Global Catalogue of Microorganisms (GCM) 10K type strain sequencing project: providing services to taxonomists for standard genome sequencing and annotation.</title>
        <authorList>
            <consortium name="The Broad Institute Genomics Platform"/>
            <consortium name="The Broad Institute Genome Sequencing Center for Infectious Disease"/>
            <person name="Wu L."/>
            <person name="Ma J."/>
        </authorList>
    </citation>
    <scope>NUCLEOTIDE SEQUENCE [LARGE SCALE GENOMIC DNA]</scope>
    <source>
        <strain evidence="11">NBRC 106396</strain>
    </source>
</reference>
<dbReference type="EMBL" id="JBHTCP010000015">
    <property type="protein sequence ID" value="MFC7371941.1"/>
    <property type="molecule type" value="Genomic_DNA"/>
</dbReference>
<accession>A0ABW2NTI3</accession>
<evidence type="ECO:0000259" key="8">
    <source>
        <dbReference type="Pfam" id="PF04239"/>
    </source>
</evidence>
<dbReference type="InterPro" id="IPR007353">
    <property type="entry name" value="DUF421"/>
</dbReference>
<sequence length="235" mass="26675">MDFFHAQETLSSAEWILRAIIAFFFMVMVAKALGQRAISQLRLLDFVIALVIGNIIAHPLSDEHLGMKGSLLTTSVLVILYLCGIYSILKWPAVRRLVTPSPVTLVKNGQILHQGLKKARISIDILLEELRENKAPDVKKVALALWEADGKVSVFLDPQYEPLTPLHMQLKTEHFELPQTVIKEGKLNEHILQQAAKDVQWLELQLQQQYKTGIKHVLLATIDSQHKLTVFLYQK</sequence>
<dbReference type="InterPro" id="IPR048454">
    <property type="entry name" value="YetF_N"/>
</dbReference>
<feature type="domain" description="YetF C-terminal" evidence="8">
    <location>
        <begin position="90"/>
        <end position="222"/>
    </location>
</feature>